<reference evidence="1 2" key="1">
    <citation type="journal article" date="2013" name="Genome Announc.">
        <title>Draft Genome Sequence of Desulfotignum phosphitoxidans DSM 13687 Strain FiPS-3.</title>
        <authorList>
            <person name="Poehlein A."/>
            <person name="Daniel R."/>
            <person name="Simeonova D.D."/>
        </authorList>
    </citation>
    <scope>NUCLEOTIDE SEQUENCE [LARGE SCALE GENOMIC DNA]</scope>
    <source>
        <strain evidence="1 2">DSM 13687</strain>
    </source>
</reference>
<dbReference type="EMBL" id="APJX01000001">
    <property type="protein sequence ID" value="EMS81170.1"/>
    <property type="molecule type" value="Genomic_DNA"/>
</dbReference>
<gene>
    <name evidence="1" type="ORF">Dpo_1c03090</name>
</gene>
<organism evidence="1 2">
    <name type="scientific">Desulfotignum phosphitoxidans DSM 13687</name>
    <dbReference type="NCBI Taxonomy" id="1286635"/>
    <lineage>
        <taxon>Bacteria</taxon>
        <taxon>Pseudomonadati</taxon>
        <taxon>Thermodesulfobacteriota</taxon>
        <taxon>Desulfobacteria</taxon>
        <taxon>Desulfobacterales</taxon>
        <taxon>Desulfobacteraceae</taxon>
        <taxon>Desulfotignum</taxon>
    </lineage>
</organism>
<dbReference type="Proteomes" id="UP000014216">
    <property type="component" value="Unassembled WGS sequence"/>
</dbReference>
<dbReference type="OrthoDB" id="5471290at2"/>
<dbReference type="RefSeq" id="WP_006963838.1">
    <property type="nucleotide sequence ID" value="NZ_APJX01000001.1"/>
</dbReference>
<comment type="caution">
    <text evidence="1">The sequence shown here is derived from an EMBL/GenBank/DDBJ whole genome shotgun (WGS) entry which is preliminary data.</text>
</comment>
<proteinExistence type="predicted"/>
<name>S0G2P5_9BACT</name>
<protein>
    <submittedName>
        <fullName evidence="1">Uncharacterized protein</fullName>
    </submittedName>
</protein>
<evidence type="ECO:0000313" key="2">
    <source>
        <dbReference type="Proteomes" id="UP000014216"/>
    </source>
</evidence>
<keyword evidence="2" id="KW-1185">Reference proteome</keyword>
<sequence length="135" mass="15583">MTTELNPFIAAWKDNDTRIKQAFEELLAHLKTLDRTGLEFVARPTVSYSVRPKHDLQKKRQLFAMVDVIDDDPDNRWLSVCFYGEMITDPEEKGDLIPEGLLGEDGYCFDLDEYDPDDMAYLKQRLTEAHANAPE</sequence>
<evidence type="ECO:0000313" key="1">
    <source>
        <dbReference type="EMBL" id="EMS81170.1"/>
    </source>
</evidence>
<dbReference type="PATRIC" id="fig|1286635.3.peg.327"/>
<dbReference type="AlphaFoldDB" id="S0G2P5"/>
<accession>S0G2P5</accession>